<dbReference type="AlphaFoldDB" id="A0A419A880"/>
<dbReference type="EMBL" id="QZEW01000029">
    <property type="protein sequence ID" value="RJL17977.1"/>
    <property type="molecule type" value="Genomic_DNA"/>
</dbReference>
<name>A0A419A880_9RHOB</name>
<comment type="caution">
    <text evidence="1">The sequence shown here is derived from an EMBL/GenBank/DDBJ whole genome shotgun (WGS) entry which is preliminary data.</text>
</comment>
<proteinExistence type="predicted"/>
<gene>
    <name evidence="1" type="ORF">D3P05_08360</name>
</gene>
<protein>
    <submittedName>
        <fullName evidence="1">Uncharacterized protein</fullName>
    </submittedName>
</protein>
<evidence type="ECO:0000313" key="2">
    <source>
        <dbReference type="Proteomes" id="UP000283587"/>
    </source>
</evidence>
<keyword evidence="2" id="KW-1185">Reference proteome</keyword>
<dbReference type="Proteomes" id="UP000283587">
    <property type="component" value="Unassembled WGS sequence"/>
</dbReference>
<reference evidence="2" key="1">
    <citation type="submission" date="2018-09" db="EMBL/GenBank/DDBJ databases">
        <title>Paracoccus onubensis nov. sp. a moderate halophilic bacterium isolated from Gruta de las Maravillas (Aracena, Spain).</title>
        <authorList>
            <person name="Jurado V."/>
            <person name="Gutierrez-Patricio S."/>
            <person name="Gonzalez-Pimentel J.L."/>
            <person name="Miller A.Z."/>
            <person name="Laiz L."/>
            <person name="Saiz-Jimenez C."/>
        </authorList>
    </citation>
    <scope>NUCLEOTIDE SEQUENCE [LARGE SCALE GENOMIC DNA]</scope>
    <source>
        <strain evidence="2">DSM 26381</strain>
    </source>
</reference>
<evidence type="ECO:0000313" key="1">
    <source>
        <dbReference type="EMBL" id="RJL17977.1"/>
    </source>
</evidence>
<accession>A0A419A880</accession>
<organism evidence="1 2">
    <name type="scientific">Paracoccus siganidrum</name>
    <dbReference type="NCBI Taxonomy" id="1276757"/>
    <lineage>
        <taxon>Bacteria</taxon>
        <taxon>Pseudomonadati</taxon>
        <taxon>Pseudomonadota</taxon>
        <taxon>Alphaproteobacteria</taxon>
        <taxon>Rhodobacterales</taxon>
        <taxon>Paracoccaceae</taxon>
        <taxon>Paracoccus</taxon>
    </lineage>
</organism>
<sequence>MELNSLTEEDLEILAKLRAMDEIEKLVFMTGFRALKSRQIDAEQFQAWTAERLDRHRAGESLSIADLQIPGATPVA</sequence>